<keyword evidence="3" id="KW-1003">Cell membrane</keyword>
<comment type="subcellular location">
    <subcellularLocation>
        <location evidence="1 7">Cell membrane</location>
        <topology evidence="1 7">Multi-pass membrane protein</topology>
    </subcellularLocation>
</comment>
<dbReference type="GO" id="GO:0005886">
    <property type="term" value="C:plasma membrane"/>
    <property type="evidence" value="ECO:0007669"/>
    <property type="project" value="UniProtKB-SubCell"/>
</dbReference>
<feature type="transmembrane region" description="Helical" evidence="7">
    <location>
        <begin position="115"/>
        <end position="135"/>
    </location>
</feature>
<dbReference type="InterPro" id="IPR051393">
    <property type="entry name" value="ABC_transporter_permease"/>
</dbReference>
<evidence type="ECO:0000256" key="7">
    <source>
        <dbReference type="RuleBase" id="RU363032"/>
    </source>
</evidence>
<dbReference type="InterPro" id="IPR035906">
    <property type="entry name" value="MetI-like_sf"/>
</dbReference>
<name>A0A832MNX9_9THEM</name>
<dbReference type="Gene3D" id="1.10.3720.10">
    <property type="entry name" value="MetI-like"/>
    <property type="match status" value="1"/>
</dbReference>
<comment type="caution">
    <text evidence="9">The sequence shown here is derived from an EMBL/GenBank/DDBJ whole genome shotgun (WGS) entry which is preliminary data.</text>
</comment>
<accession>A0A832MNX9</accession>
<reference evidence="9" key="1">
    <citation type="journal article" date="2020" name="mSystems">
        <title>Genome- and Community-Level Interaction Insights into Carbon Utilization and Element Cycling Functions of Hydrothermarchaeota in Hydrothermal Sediment.</title>
        <authorList>
            <person name="Zhou Z."/>
            <person name="Liu Y."/>
            <person name="Xu W."/>
            <person name="Pan J."/>
            <person name="Luo Z.H."/>
            <person name="Li M."/>
        </authorList>
    </citation>
    <scope>NUCLEOTIDE SEQUENCE [LARGE SCALE GENOMIC DNA]</scope>
    <source>
        <strain evidence="9">SpSt-86</strain>
    </source>
</reference>
<gene>
    <name evidence="9" type="ORF">ENW55_02335</name>
</gene>
<evidence type="ECO:0000313" key="9">
    <source>
        <dbReference type="EMBL" id="HGZ78805.1"/>
    </source>
</evidence>
<keyword evidence="4 7" id="KW-0812">Transmembrane</keyword>
<comment type="similarity">
    <text evidence="7">Belongs to the binding-protein-dependent transport system permease family.</text>
</comment>
<keyword evidence="5 7" id="KW-1133">Transmembrane helix</keyword>
<organism evidence="9">
    <name type="scientific">Pseudothermotoga hypogea</name>
    <dbReference type="NCBI Taxonomy" id="57487"/>
    <lineage>
        <taxon>Bacteria</taxon>
        <taxon>Thermotogati</taxon>
        <taxon>Thermotogota</taxon>
        <taxon>Thermotogae</taxon>
        <taxon>Thermotogales</taxon>
        <taxon>Thermotogaceae</taxon>
        <taxon>Pseudothermotoga</taxon>
    </lineage>
</organism>
<feature type="domain" description="ABC transmembrane type-1" evidence="8">
    <location>
        <begin position="77"/>
        <end position="292"/>
    </location>
</feature>
<feature type="transmembrane region" description="Helical" evidence="7">
    <location>
        <begin position="164"/>
        <end position="187"/>
    </location>
</feature>
<dbReference type="PANTHER" id="PTHR30193">
    <property type="entry name" value="ABC TRANSPORTER PERMEASE PROTEIN"/>
    <property type="match status" value="1"/>
</dbReference>
<dbReference type="GO" id="GO:0055085">
    <property type="term" value="P:transmembrane transport"/>
    <property type="evidence" value="ECO:0007669"/>
    <property type="project" value="InterPro"/>
</dbReference>
<feature type="transmembrane region" description="Helical" evidence="7">
    <location>
        <begin position="274"/>
        <end position="293"/>
    </location>
</feature>
<dbReference type="PROSITE" id="PS50928">
    <property type="entry name" value="ABC_TM1"/>
    <property type="match status" value="1"/>
</dbReference>
<evidence type="ECO:0000259" key="8">
    <source>
        <dbReference type="PROSITE" id="PS50928"/>
    </source>
</evidence>
<feature type="transmembrane region" description="Helical" evidence="7">
    <location>
        <begin position="81"/>
        <end position="103"/>
    </location>
</feature>
<evidence type="ECO:0000256" key="5">
    <source>
        <dbReference type="ARBA" id="ARBA00022989"/>
    </source>
</evidence>
<dbReference type="CDD" id="cd06261">
    <property type="entry name" value="TM_PBP2"/>
    <property type="match status" value="1"/>
</dbReference>
<dbReference type="AlphaFoldDB" id="A0A832MNX9"/>
<evidence type="ECO:0000256" key="6">
    <source>
        <dbReference type="ARBA" id="ARBA00023136"/>
    </source>
</evidence>
<evidence type="ECO:0000256" key="1">
    <source>
        <dbReference type="ARBA" id="ARBA00004651"/>
    </source>
</evidence>
<evidence type="ECO:0000256" key="3">
    <source>
        <dbReference type="ARBA" id="ARBA00022475"/>
    </source>
</evidence>
<sequence length="303" mass="34706">MSEVCSVRGVERKKALWGFIFTVPAIVFFAIFNLYPIFYAVWMSFHRKDLLSLKPPRFVGLANYVYLFRSESFWNSLKATFIFAAGTFVPMVVLSLVFAALIVSRKRLQRFLQMVYYSPAVLSSVVAASIWLLMFDPRGLANQFLNFLLNTKGVDYRWLANENMLRLATIIVYFWKYVGYFTIIFVAGMASVPRSVHEAATIDGATKWQDFWYITLPLIKPTTLLVCVMTTIQCLRTFSTQYLFVQGGAPLKPIDVIALSIYNTAIRDHRIDRASAMSVLLLLIIMSLSYLQMKISKSEEVSY</sequence>
<dbReference type="Pfam" id="PF00528">
    <property type="entry name" value="BPD_transp_1"/>
    <property type="match status" value="1"/>
</dbReference>
<dbReference type="PANTHER" id="PTHR30193:SF37">
    <property type="entry name" value="INNER MEMBRANE ABC TRANSPORTER PERMEASE PROTEIN YCJO"/>
    <property type="match status" value="1"/>
</dbReference>
<keyword evidence="6 7" id="KW-0472">Membrane</keyword>
<proteinExistence type="inferred from homology"/>
<feature type="transmembrane region" description="Helical" evidence="7">
    <location>
        <begin position="16"/>
        <end position="42"/>
    </location>
</feature>
<keyword evidence="2 7" id="KW-0813">Transport</keyword>
<dbReference type="EMBL" id="DTKQ01000018">
    <property type="protein sequence ID" value="HGZ78805.1"/>
    <property type="molecule type" value="Genomic_DNA"/>
</dbReference>
<evidence type="ECO:0000256" key="4">
    <source>
        <dbReference type="ARBA" id="ARBA00022692"/>
    </source>
</evidence>
<dbReference type="SUPFAM" id="SSF161098">
    <property type="entry name" value="MetI-like"/>
    <property type="match status" value="1"/>
</dbReference>
<dbReference type="InterPro" id="IPR000515">
    <property type="entry name" value="MetI-like"/>
</dbReference>
<protein>
    <submittedName>
        <fullName evidence="9">Sugar ABC transporter permease</fullName>
    </submittedName>
</protein>
<evidence type="ECO:0000256" key="2">
    <source>
        <dbReference type="ARBA" id="ARBA00022448"/>
    </source>
</evidence>